<evidence type="ECO:0000256" key="4">
    <source>
        <dbReference type="ARBA" id="ARBA00023295"/>
    </source>
</evidence>
<evidence type="ECO:0000259" key="7">
    <source>
        <dbReference type="Pfam" id="PF00722"/>
    </source>
</evidence>
<comment type="catalytic activity">
    <reaction evidence="5">
        <text>breaks a beta-(1-&gt;4) bond in the backbone of a xyloglucan and transfers the xyloglucanyl segment on to O-4 of the non-reducing terminal glucose residue of an acceptor, which can be a xyloglucan or an oligosaccharide of xyloglucan.</text>
        <dbReference type="EC" id="2.4.1.207"/>
    </reaction>
</comment>
<evidence type="ECO:0000259" key="8">
    <source>
        <dbReference type="Pfam" id="PF06955"/>
    </source>
</evidence>
<dbReference type="EMBL" id="PNBA02000014">
    <property type="protein sequence ID" value="KAG6400766.1"/>
    <property type="molecule type" value="Genomic_DNA"/>
</dbReference>
<dbReference type="Pfam" id="PF00722">
    <property type="entry name" value="Glyco_hydro_16"/>
    <property type="match status" value="1"/>
</dbReference>
<evidence type="ECO:0000313" key="9">
    <source>
        <dbReference type="EMBL" id="KAG6400766.1"/>
    </source>
</evidence>
<dbReference type="GO" id="GO:0004553">
    <property type="term" value="F:hydrolase activity, hydrolyzing O-glycosyl compounds"/>
    <property type="evidence" value="ECO:0007669"/>
    <property type="project" value="InterPro"/>
</dbReference>
<keyword evidence="4" id="KW-0326">Glycosidase</keyword>
<dbReference type="GO" id="GO:0016762">
    <property type="term" value="F:xyloglucan:xyloglucosyl transferase activity"/>
    <property type="evidence" value="ECO:0007669"/>
    <property type="project" value="UniProtKB-EC"/>
</dbReference>
<feature type="domain" description="GH16" evidence="7">
    <location>
        <begin position="81"/>
        <end position="115"/>
    </location>
</feature>
<dbReference type="Gene3D" id="2.60.120.200">
    <property type="match status" value="1"/>
</dbReference>
<dbReference type="SUPFAM" id="SSF49899">
    <property type="entry name" value="Concanavalin A-like lectins/glucanases"/>
    <property type="match status" value="1"/>
</dbReference>
<dbReference type="InterPro" id="IPR013320">
    <property type="entry name" value="ConA-like_dom_sf"/>
</dbReference>
<evidence type="ECO:0000313" key="10">
    <source>
        <dbReference type="Proteomes" id="UP000298416"/>
    </source>
</evidence>
<dbReference type="InterPro" id="IPR010713">
    <property type="entry name" value="XET_C"/>
</dbReference>
<protein>
    <recommendedName>
        <fullName evidence="1">xyloglucan:xyloglucosyl transferase</fullName>
        <ecNumber evidence="1">2.4.1.207</ecNumber>
    </recommendedName>
</protein>
<reference evidence="9" key="2">
    <citation type="submission" date="2020-08" db="EMBL/GenBank/DDBJ databases">
        <title>Plant Genome Project.</title>
        <authorList>
            <person name="Zhang R.-G."/>
        </authorList>
    </citation>
    <scope>NUCLEOTIDE SEQUENCE</scope>
    <source>
        <strain evidence="9">Huo1</strain>
        <tissue evidence="9">Leaf</tissue>
    </source>
</reference>
<organism evidence="9">
    <name type="scientific">Salvia splendens</name>
    <name type="common">Scarlet sage</name>
    <dbReference type="NCBI Taxonomy" id="180675"/>
    <lineage>
        <taxon>Eukaryota</taxon>
        <taxon>Viridiplantae</taxon>
        <taxon>Streptophyta</taxon>
        <taxon>Embryophyta</taxon>
        <taxon>Tracheophyta</taxon>
        <taxon>Spermatophyta</taxon>
        <taxon>Magnoliopsida</taxon>
        <taxon>eudicotyledons</taxon>
        <taxon>Gunneridae</taxon>
        <taxon>Pentapetalae</taxon>
        <taxon>asterids</taxon>
        <taxon>lamiids</taxon>
        <taxon>Lamiales</taxon>
        <taxon>Lamiaceae</taxon>
        <taxon>Nepetoideae</taxon>
        <taxon>Mentheae</taxon>
        <taxon>Salviinae</taxon>
        <taxon>Salvia</taxon>
        <taxon>Salvia subgen. Calosphace</taxon>
        <taxon>core Calosphace</taxon>
    </lineage>
</organism>
<feature type="signal peptide" evidence="6">
    <location>
        <begin position="1"/>
        <end position="21"/>
    </location>
</feature>
<dbReference type="Proteomes" id="UP000298416">
    <property type="component" value="Unassembled WGS sequence"/>
</dbReference>
<sequence>MALLISIIIFIFSIFPFSSNAQAPPSPGYYPSSRVGSIGFNRVFATELQMSNNEEHPGNHDEIDIEFLGTPENEPYVYPRKSDETFPLRPMWLHGSIWDASSWATDNGRYKADYTYQPFIAKYNNFKIDGCEGGRGGECRPISGSPGGSDGLSSQQRAALAFVNHNYKVYDYCRDPKRDHKLTPECL</sequence>
<keyword evidence="2" id="KW-0808">Transferase</keyword>
<dbReference type="AlphaFoldDB" id="A0A8X8ZDC4"/>
<evidence type="ECO:0000256" key="1">
    <source>
        <dbReference type="ARBA" id="ARBA00012152"/>
    </source>
</evidence>
<dbReference type="PANTHER" id="PTHR31062">
    <property type="entry name" value="XYLOGLUCAN ENDOTRANSGLUCOSYLASE/HYDROLASE PROTEIN 8-RELATED"/>
    <property type="match status" value="1"/>
</dbReference>
<keyword evidence="6" id="KW-0732">Signal</keyword>
<evidence type="ECO:0000256" key="3">
    <source>
        <dbReference type="ARBA" id="ARBA00022801"/>
    </source>
</evidence>
<keyword evidence="3" id="KW-0378">Hydrolase</keyword>
<reference evidence="9" key="1">
    <citation type="submission" date="2018-01" db="EMBL/GenBank/DDBJ databases">
        <authorList>
            <person name="Mao J.F."/>
        </authorList>
    </citation>
    <scope>NUCLEOTIDE SEQUENCE</scope>
    <source>
        <strain evidence="9">Huo1</strain>
        <tissue evidence="9">Leaf</tissue>
    </source>
</reference>
<dbReference type="EC" id="2.4.1.207" evidence="1"/>
<accession>A0A8X8ZDC4</accession>
<dbReference type="GO" id="GO:0048046">
    <property type="term" value="C:apoplast"/>
    <property type="evidence" value="ECO:0007669"/>
    <property type="project" value="InterPro"/>
</dbReference>
<dbReference type="InterPro" id="IPR000757">
    <property type="entry name" value="Beta-glucanase-like"/>
</dbReference>
<feature type="chain" id="PRO_5036484062" description="xyloglucan:xyloglucosyl transferase" evidence="6">
    <location>
        <begin position="22"/>
        <end position="187"/>
    </location>
</feature>
<feature type="domain" description="Xyloglucan endo-transglycosylase C-terminal" evidence="8">
    <location>
        <begin position="151"/>
        <end position="186"/>
    </location>
</feature>
<gene>
    <name evidence="9" type="ORF">SASPL_137609</name>
</gene>
<name>A0A8X8ZDC4_SALSN</name>
<dbReference type="Pfam" id="PF06955">
    <property type="entry name" value="XET_C"/>
    <property type="match status" value="1"/>
</dbReference>
<comment type="caution">
    <text evidence="9">The sequence shown here is derived from an EMBL/GenBank/DDBJ whole genome shotgun (WGS) entry which is preliminary data.</text>
</comment>
<evidence type="ECO:0000256" key="2">
    <source>
        <dbReference type="ARBA" id="ARBA00022679"/>
    </source>
</evidence>
<dbReference type="InterPro" id="IPR044791">
    <property type="entry name" value="Beta-glucanase/XTH"/>
</dbReference>
<keyword evidence="10" id="KW-1185">Reference proteome</keyword>
<evidence type="ECO:0000256" key="6">
    <source>
        <dbReference type="SAM" id="SignalP"/>
    </source>
</evidence>
<dbReference type="GO" id="GO:0044042">
    <property type="term" value="P:glucan metabolic process"/>
    <property type="evidence" value="ECO:0007669"/>
    <property type="project" value="InterPro"/>
</dbReference>
<proteinExistence type="predicted"/>
<evidence type="ECO:0000256" key="5">
    <source>
        <dbReference type="ARBA" id="ARBA00034022"/>
    </source>
</evidence>